<organism evidence="1 2">
    <name type="scientific">Gossypium schwendimanii</name>
    <name type="common">Cotton</name>
    <dbReference type="NCBI Taxonomy" id="34291"/>
    <lineage>
        <taxon>Eukaryota</taxon>
        <taxon>Viridiplantae</taxon>
        <taxon>Streptophyta</taxon>
        <taxon>Embryophyta</taxon>
        <taxon>Tracheophyta</taxon>
        <taxon>Spermatophyta</taxon>
        <taxon>Magnoliopsida</taxon>
        <taxon>eudicotyledons</taxon>
        <taxon>Gunneridae</taxon>
        <taxon>Pentapetalae</taxon>
        <taxon>rosids</taxon>
        <taxon>malvids</taxon>
        <taxon>Malvales</taxon>
        <taxon>Malvaceae</taxon>
        <taxon>Malvoideae</taxon>
        <taxon>Gossypium</taxon>
    </lineage>
</organism>
<accession>A0A7J9LDP6</accession>
<dbReference type="EMBL" id="JABFAF010000006">
    <property type="protein sequence ID" value="MBA0856767.1"/>
    <property type="molecule type" value="Genomic_DNA"/>
</dbReference>
<gene>
    <name evidence="1" type="ORF">Goshw_002710</name>
</gene>
<keyword evidence="2" id="KW-1185">Reference proteome</keyword>
<dbReference type="AlphaFoldDB" id="A0A7J9LDP6"/>
<feature type="non-terminal residue" evidence="1">
    <location>
        <position position="1"/>
    </location>
</feature>
<dbReference type="Proteomes" id="UP000593576">
    <property type="component" value="Unassembled WGS sequence"/>
</dbReference>
<reference evidence="1 2" key="1">
    <citation type="journal article" date="2019" name="Genome Biol. Evol.">
        <title>Insights into the evolution of the New World diploid cottons (Gossypium, subgenus Houzingenia) based on genome sequencing.</title>
        <authorList>
            <person name="Grover C.E."/>
            <person name="Arick M.A. 2nd"/>
            <person name="Thrash A."/>
            <person name="Conover J.L."/>
            <person name="Sanders W.S."/>
            <person name="Peterson D.G."/>
            <person name="Frelichowski J.E."/>
            <person name="Scheffler J.A."/>
            <person name="Scheffler B.E."/>
            <person name="Wendel J.F."/>
        </authorList>
    </citation>
    <scope>NUCLEOTIDE SEQUENCE [LARGE SCALE GENOMIC DNA]</scope>
    <source>
        <strain evidence="1">1</strain>
        <tissue evidence="1">Leaf</tissue>
    </source>
</reference>
<protein>
    <submittedName>
        <fullName evidence="1">Uncharacterized protein</fullName>
    </submittedName>
</protein>
<evidence type="ECO:0000313" key="2">
    <source>
        <dbReference type="Proteomes" id="UP000593576"/>
    </source>
</evidence>
<evidence type="ECO:0000313" key="1">
    <source>
        <dbReference type="EMBL" id="MBA0856767.1"/>
    </source>
</evidence>
<proteinExistence type="predicted"/>
<comment type="caution">
    <text evidence="1">The sequence shown here is derived from an EMBL/GenBank/DDBJ whole genome shotgun (WGS) entry which is preliminary data.</text>
</comment>
<sequence length="66" mass="7599">MLVCTFKVIDDVHCFACKGVLLTLLLLLENAVWDFKIKPRSCYLSVNLNAFVNLWKLRKNRAKGNT</sequence>
<name>A0A7J9LDP6_GOSSC</name>